<evidence type="ECO:0000256" key="1">
    <source>
        <dbReference type="SAM" id="MobiDB-lite"/>
    </source>
</evidence>
<dbReference type="RefSeq" id="WP_055659876.1">
    <property type="nucleotide sequence ID" value="NZ_CABIXC010000022.1"/>
</dbReference>
<feature type="region of interest" description="Disordered" evidence="1">
    <location>
        <begin position="25"/>
        <end position="49"/>
    </location>
</feature>
<dbReference type="SMART" id="SM00909">
    <property type="entry name" value="Germane"/>
    <property type="match status" value="1"/>
</dbReference>
<feature type="chain" id="PRO_5042333128" evidence="2">
    <location>
        <begin position="19"/>
        <end position="177"/>
    </location>
</feature>
<keyword evidence="4" id="KW-0449">Lipoprotein</keyword>
<reference evidence="5 7" key="2">
    <citation type="submission" date="2018-08" db="EMBL/GenBank/DDBJ databases">
        <title>A genome reference for cultivated species of the human gut microbiota.</title>
        <authorList>
            <person name="Zou Y."/>
            <person name="Xue W."/>
            <person name="Luo G."/>
        </authorList>
    </citation>
    <scope>NUCLEOTIDE SEQUENCE [LARGE SCALE GENOMIC DNA]</scope>
    <source>
        <strain evidence="5 7">TF05-11AC</strain>
    </source>
</reference>
<dbReference type="AlphaFoldDB" id="A0A174LPY4"/>
<dbReference type="EMBL" id="QSSQ01000011">
    <property type="protein sequence ID" value="RGM04038.1"/>
    <property type="molecule type" value="Genomic_DNA"/>
</dbReference>
<evidence type="ECO:0000313" key="7">
    <source>
        <dbReference type="Proteomes" id="UP000261257"/>
    </source>
</evidence>
<evidence type="ECO:0000259" key="3">
    <source>
        <dbReference type="SMART" id="SM00909"/>
    </source>
</evidence>
<sequence>MKKFIMCFVGAMLVLSLAACTPTPVKQSESATEPMVEASTGGASDKVPDPNVEPMEIISVYSSNEDATGLNQAMDAVDELTAQSLVDKLIEYGVLEEGTEVLNFDTKDGIGTLDLSKVPSSGTSGELLMLTAIGNTFTENFELDKLKLLVDGKNYSSGHIEHGDNDYLEYNRDYKKL</sequence>
<keyword evidence="2" id="KW-0732">Signal</keyword>
<dbReference type="Pfam" id="PF10646">
    <property type="entry name" value="Germane"/>
    <property type="match status" value="1"/>
</dbReference>
<gene>
    <name evidence="5" type="ORF">DXC39_13565</name>
    <name evidence="4" type="ORF">ERS852407_05391</name>
</gene>
<name>A0A174LPY4_9FIRM</name>
<dbReference type="InterPro" id="IPR019606">
    <property type="entry name" value="GerMN"/>
</dbReference>
<evidence type="ECO:0000256" key="2">
    <source>
        <dbReference type="SAM" id="SignalP"/>
    </source>
</evidence>
<dbReference type="EMBL" id="CYZE01000022">
    <property type="protein sequence ID" value="CUP24098.1"/>
    <property type="molecule type" value="Genomic_DNA"/>
</dbReference>
<dbReference type="Proteomes" id="UP000261257">
    <property type="component" value="Unassembled WGS sequence"/>
</dbReference>
<reference evidence="4 6" key="1">
    <citation type="submission" date="2015-09" db="EMBL/GenBank/DDBJ databases">
        <authorList>
            <consortium name="Pathogen Informatics"/>
        </authorList>
    </citation>
    <scope>NUCLEOTIDE SEQUENCE [LARGE SCALE GENOMIC DNA]</scope>
    <source>
        <strain evidence="4 6">2789STDY5608850</strain>
    </source>
</reference>
<evidence type="ECO:0000313" key="4">
    <source>
        <dbReference type="EMBL" id="CUP24098.1"/>
    </source>
</evidence>
<organism evidence="4 6">
    <name type="scientific">Hungatella hathewayi</name>
    <dbReference type="NCBI Taxonomy" id="154046"/>
    <lineage>
        <taxon>Bacteria</taxon>
        <taxon>Bacillati</taxon>
        <taxon>Bacillota</taxon>
        <taxon>Clostridia</taxon>
        <taxon>Lachnospirales</taxon>
        <taxon>Lachnospiraceae</taxon>
        <taxon>Hungatella</taxon>
    </lineage>
</organism>
<feature type="signal peptide" evidence="2">
    <location>
        <begin position="1"/>
        <end position="18"/>
    </location>
</feature>
<proteinExistence type="predicted"/>
<protein>
    <submittedName>
        <fullName evidence="4">Lipoprotein LpqB</fullName>
    </submittedName>
</protein>
<dbReference type="PROSITE" id="PS51257">
    <property type="entry name" value="PROKAR_LIPOPROTEIN"/>
    <property type="match status" value="1"/>
</dbReference>
<evidence type="ECO:0000313" key="5">
    <source>
        <dbReference type="EMBL" id="RGM04038.1"/>
    </source>
</evidence>
<accession>A0A174LPY4</accession>
<evidence type="ECO:0000313" key="6">
    <source>
        <dbReference type="Proteomes" id="UP000095651"/>
    </source>
</evidence>
<dbReference type="Proteomes" id="UP000095651">
    <property type="component" value="Unassembled WGS sequence"/>
</dbReference>
<feature type="domain" description="GerMN" evidence="3">
    <location>
        <begin position="82"/>
        <end position="159"/>
    </location>
</feature>